<reference evidence="2 3" key="1">
    <citation type="submission" date="2018-08" db="EMBL/GenBank/DDBJ databases">
        <title>A genome reference for cultivated species of the human gut microbiota.</title>
        <authorList>
            <person name="Zou Y."/>
            <person name="Xue W."/>
            <person name="Luo G."/>
        </authorList>
    </citation>
    <scope>NUCLEOTIDE SEQUENCE [LARGE SCALE GENOMIC DNA]</scope>
    <source>
        <strain evidence="2 3">AF19-10AC</strain>
    </source>
</reference>
<dbReference type="Pfam" id="PF12680">
    <property type="entry name" value="SnoaL_2"/>
    <property type="match status" value="1"/>
</dbReference>
<dbReference type="Proteomes" id="UP000284772">
    <property type="component" value="Unassembled WGS sequence"/>
</dbReference>
<dbReference type="InterPro" id="IPR032710">
    <property type="entry name" value="NTF2-like_dom_sf"/>
</dbReference>
<dbReference type="SUPFAM" id="SSF54427">
    <property type="entry name" value="NTF2-like"/>
    <property type="match status" value="1"/>
</dbReference>
<organism evidence="2 3">
    <name type="scientific">Bacteroides intestinalis</name>
    <dbReference type="NCBI Taxonomy" id="329854"/>
    <lineage>
        <taxon>Bacteria</taxon>
        <taxon>Pseudomonadati</taxon>
        <taxon>Bacteroidota</taxon>
        <taxon>Bacteroidia</taxon>
        <taxon>Bacteroidales</taxon>
        <taxon>Bacteroidaceae</taxon>
        <taxon>Bacteroides</taxon>
    </lineage>
</organism>
<evidence type="ECO:0000313" key="3">
    <source>
        <dbReference type="Proteomes" id="UP000284772"/>
    </source>
</evidence>
<evidence type="ECO:0000259" key="1">
    <source>
        <dbReference type="Pfam" id="PF12680"/>
    </source>
</evidence>
<dbReference type="Gene3D" id="3.10.450.50">
    <property type="match status" value="1"/>
</dbReference>
<proteinExistence type="predicted"/>
<evidence type="ECO:0000313" key="2">
    <source>
        <dbReference type="EMBL" id="RGT55798.1"/>
    </source>
</evidence>
<dbReference type="EMBL" id="QRWT01000003">
    <property type="protein sequence ID" value="RGT55798.1"/>
    <property type="molecule type" value="Genomic_DNA"/>
</dbReference>
<sequence>MITISPKSIALQFNECITNADLKGLANLMTEDHVFCDTANNRIKGKDNNIVQAWEPFFNFYPGYRNIFENIVARGSTVIMQGYSICSDEILNNICAIWVAKIIDNKVGSWHIYPDTKENREIFDL</sequence>
<gene>
    <name evidence="2" type="ORF">DWX27_05625</name>
</gene>
<dbReference type="GeneID" id="26159344"/>
<protein>
    <submittedName>
        <fullName evidence="2">Nuclear transport factor 2 family protein</fullName>
    </submittedName>
</protein>
<dbReference type="InterPro" id="IPR037401">
    <property type="entry name" value="SnoaL-like"/>
</dbReference>
<name>A0AAQ0LQY8_9BACE</name>
<comment type="caution">
    <text evidence="2">The sequence shown here is derived from an EMBL/GenBank/DDBJ whole genome shotgun (WGS) entry which is preliminary data.</text>
</comment>
<feature type="domain" description="SnoaL-like" evidence="1">
    <location>
        <begin position="12"/>
        <end position="82"/>
    </location>
</feature>
<accession>A0AAQ0LQY8</accession>
<dbReference type="AlphaFoldDB" id="A0AAQ0LQY8"/>
<dbReference type="RefSeq" id="WP_007662438.1">
    <property type="nucleotide sequence ID" value="NZ_CABMMK010000006.1"/>
</dbReference>